<protein>
    <submittedName>
        <fullName evidence="2">Uncharacterized protein</fullName>
    </submittedName>
</protein>
<reference evidence="2 3" key="1">
    <citation type="submission" date="2013-09" db="EMBL/GenBank/DDBJ databases">
        <title>Genome sequencing of Arenimonas oryziterrae.</title>
        <authorList>
            <person name="Chen F."/>
            <person name="Wang G."/>
        </authorList>
    </citation>
    <scope>NUCLEOTIDE SEQUENCE [LARGE SCALE GENOMIC DNA]</scope>
    <source>
        <strain evidence="2 3">YC6267</strain>
    </source>
</reference>
<keyword evidence="1" id="KW-1133">Transmembrane helix</keyword>
<dbReference type="Proteomes" id="UP000029385">
    <property type="component" value="Unassembled WGS sequence"/>
</dbReference>
<organism evidence="2 3">
    <name type="scientific">Arenimonas oryziterrae DSM 21050 = YC6267</name>
    <dbReference type="NCBI Taxonomy" id="1121015"/>
    <lineage>
        <taxon>Bacteria</taxon>
        <taxon>Pseudomonadati</taxon>
        <taxon>Pseudomonadota</taxon>
        <taxon>Gammaproteobacteria</taxon>
        <taxon>Lysobacterales</taxon>
        <taxon>Lysobacteraceae</taxon>
        <taxon>Arenimonas</taxon>
    </lineage>
</organism>
<keyword evidence="1" id="KW-0472">Membrane</keyword>
<dbReference type="eggNOG" id="ENOG5031E83">
    <property type="taxonomic scope" value="Bacteria"/>
</dbReference>
<accession>A0A091ALI1</accession>
<keyword evidence="3" id="KW-1185">Reference proteome</keyword>
<feature type="transmembrane region" description="Helical" evidence="1">
    <location>
        <begin position="60"/>
        <end position="81"/>
    </location>
</feature>
<gene>
    <name evidence="2" type="ORF">N789_03915</name>
</gene>
<evidence type="ECO:0000313" key="2">
    <source>
        <dbReference type="EMBL" id="KFN41038.1"/>
    </source>
</evidence>
<evidence type="ECO:0000256" key="1">
    <source>
        <dbReference type="SAM" id="Phobius"/>
    </source>
</evidence>
<comment type="caution">
    <text evidence="2">The sequence shown here is derived from an EMBL/GenBank/DDBJ whole genome shotgun (WGS) entry which is preliminary data.</text>
</comment>
<name>A0A091ALI1_9GAMM</name>
<keyword evidence="1" id="KW-0812">Transmembrane</keyword>
<evidence type="ECO:0000313" key="3">
    <source>
        <dbReference type="Proteomes" id="UP000029385"/>
    </source>
</evidence>
<dbReference type="EMBL" id="AVCI01000045">
    <property type="protein sequence ID" value="KFN41038.1"/>
    <property type="molecule type" value="Genomic_DNA"/>
</dbReference>
<feature type="transmembrane region" description="Helical" evidence="1">
    <location>
        <begin position="34"/>
        <end position="54"/>
    </location>
</feature>
<dbReference type="STRING" id="1121015.GCA_000420545_00057"/>
<feature type="transmembrane region" description="Helical" evidence="1">
    <location>
        <begin position="139"/>
        <end position="161"/>
    </location>
</feature>
<sequence length="221" mass="25225">MRPDRPEFTFVLFEQEVAKYSPDIPVFETKWEKYSFFAGFSGALIAYLGVFLPVGNWKVVLVVGGFILELAAFAVLVTIIARREWQSLRNGKINFARDMDADYSLHRKFIEWLRGYPSPVLRGCLGYVRRRGERMKRKLGLLSGGVERLGILPLLAALFLQFRSFKWEGIPNYLELLAALVLIALYGIGWWSVLTTLRLDTYEMLLADALDDDFGVKSASK</sequence>
<feature type="transmembrane region" description="Helical" evidence="1">
    <location>
        <begin position="173"/>
        <end position="194"/>
    </location>
</feature>
<dbReference type="AlphaFoldDB" id="A0A091ALI1"/>
<dbReference type="PATRIC" id="fig|1121015.4.peg.2465"/>
<proteinExistence type="predicted"/>
<dbReference type="RefSeq" id="WP_022967732.1">
    <property type="nucleotide sequence ID" value="NZ_ATVD01000001.1"/>
</dbReference>